<accession>A0A5B7D9P6</accession>
<dbReference type="EMBL" id="VSRR010000644">
    <property type="protein sequence ID" value="MPC18064.1"/>
    <property type="molecule type" value="Genomic_DNA"/>
</dbReference>
<dbReference type="Proteomes" id="UP000324222">
    <property type="component" value="Unassembled WGS sequence"/>
</dbReference>
<reference evidence="2 3" key="1">
    <citation type="submission" date="2019-05" db="EMBL/GenBank/DDBJ databases">
        <title>Another draft genome of Portunus trituberculatus and its Hox gene families provides insights of decapod evolution.</title>
        <authorList>
            <person name="Jeong J.-H."/>
            <person name="Song I."/>
            <person name="Kim S."/>
            <person name="Choi T."/>
            <person name="Kim D."/>
            <person name="Ryu S."/>
            <person name="Kim W."/>
        </authorList>
    </citation>
    <scope>NUCLEOTIDE SEQUENCE [LARGE SCALE GENOMIC DNA]</scope>
    <source>
        <tissue evidence="2">Muscle</tissue>
    </source>
</reference>
<keyword evidence="3" id="KW-1185">Reference proteome</keyword>
<evidence type="ECO:0000313" key="3">
    <source>
        <dbReference type="Proteomes" id="UP000324222"/>
    </source>
</evidence>
<proteinExistence type="predicted"/>
<evidence type="ECO:0000256" key="1">
    <source>
        <dbReference type="SAM" id="MobiDB-lite"/>
    </source>
</evidence>
<sequence>MEHQRRVSAFAYRVVSPERSVPDDTPFPTYTSPEPRSMDVGMVVGVGLGGGVVMAWQQDASCHPRRRTAVDV</sequence>
<name>A0A5B7D9P6_PORTR</name>
<organism evidence="2 3">
    <name type="scientific">Portunus trituberculatus</name>
    <name type="common">Swimming crab</name>
    <name type="synonym">Neptunus trituberculatus</name>
    <dbReference type="NCBI Taxonomy" id="210409"/>
    <lineage>
        <taxon>Eukaryota</taxon>
        <taxon>Metazoa</taxon>
        <taxon>Ecdysozoa</taxon>
        <taxon>Arthropoda</taxon>
        <taxon>Crustacea</taxon>
        <taxon>Multicrustacea</taxon>
        <taxon>Malacostraca</taxon>
        <taxon>Eumalacostraca</taxon>
        <taxon>Eucarida</taxon>
        <taxon>Decapoda</taxon>
        <taxon>Pleocyemata</taxon>
        <taxon>Brachyura</taxon>
        <taxon>Eubrachyura</taxon>
        <taxon>Portunoidea</taxon>
        <taxon>Portunidae</taxon>
        <taxon>Portuninae</taxon>
        <taxon>Portunus</taxon>
    </lineage>
</organism>
<gene>
    <name evidence="2" type="ORF">E2C01_010938</name>
</gene>
<feature type="region of interest" description="Disordered" evidence="1">
    <location>
        <begin position="18"/>
        <end position="39"/>
    </location>
</feature>
<comment type="caution">
    <text evidence="2">The sequence shown here is derived from an EMBL/GenBank/DDBJ whole genome shotgun (WGS) entry which is preliminary data.</text>
</comment>
<protein>
    <submittedName>
        <fullName evidence="2">Uncharacterized protein</fullName>
    </submittedName>
</protein>
<evidence type="ECO:0000313" key="2">
    <source>
        <dbReference type="EMBL" id="MPC18064.1"/>
    </source>
</evidence>
<dbReference type="AlphaFoldDB" id="A0A5B7D9P6"/>